<keyword evidence="6 13" id="KW-0949">S-adenosyl-L-methionine</keyword>
<dbReference type="AlphaFoldDB" id="A0A1F5RHH4"/>
<comment type="similarity">
    <text evidence="9 13">Belongs to the QueA family.</text>
</comment>
<dbReference type="NCBIfam" id="NF001140">
    <property type="entry name" value="PRK00147.1"/>
    <property type="match status" value="1"/>
</dbReference>
<dbReference type="HAMAP" id="MF_00113">
    <property type="entry name" value="QueA"/>
    <property type="match status" value="1"/>
</dbReference>
<dbReference type="FunFam" id="2.40.10.240:FF:000002">
    <property type="entry name" value="S-adenosylmethionine:tRNA ribosyltransferase-isomerase"/>
    <property type="match status" value="1"/>
</dbReference>
<evidence type="ECO:0000256" key="6">
    <source>
        <dbReference type="ARBA" id="ARBA00022691"/>
    </source>
</evidence>
<evidence type="ECO:0000313" key="15">
    <source>
        <dbReference type="Proteomes" id="UP000177230"/>
    </source>
</evidence>
<dbReference type="PANTHER" id="PTHR30307">
    <property type="entry name" value="S-ADENOSYLMETHIONINE:TRNA RIBOSYLTRANSFERASE-ISOMERASE"/>
    <property type="match status" value="1"/>
</dbReference>
<evidence type="ECO:0000256" key="12">
    <source>
        <dbReference type="ARBA" id="ARBA00076160"/>
    </source>
</evidence>
<dbReference type="GO" id="GO:0005737">
    <property type="term" value="C:cytoplasm"/>
    <property type="evidence" value="ECO:0007669"/>
    <property type="project" value="UniProtKB-SubCell"/>
</dbReference>
<dbReference type="UniPathway" id="UPA00392"/>
<dbReference type="GO" id="GO:0008616">
    <property type="term" value="P:tRNA queuosine(34) biosynthetic process"/>
    <property type="evidence" value="ECO:0007669"/>
    <property type="project" value="UniProtKB-UniRule"/>
</dbReference>
<name>A0A1F5RHH4_9BACT</name>
<comment type="caution">
    <text evidence="14">The sequence shown here is derived from an EMBL/GenBank/DDBJ whole genome shotgun (WGS) entry which is preliminary data.</text>
</comment>
<sequence length="339" mass="38502">MKLSSFDYNLPPELIAKSPAEKRDASRLMVLHRGDGRIEHRRFSDIVEYLRPSDILVVNNTRVIPARLMGHKKRTGGEVEILLLRQEAESRWNCLVRPGRRLMPGAKVGFGDGMMEAEIIEYRPGGQRLVRFTHQGDFYVTLEKVGQVPLPPYIDRGPHQADKDRYQTIYAKDAGAVAAPTAGLHFTPELMERIKAKGVEVLEILLHVGWGTFKGVEADDIREHKMEAEYYNISQAVAVILKNGKLENRRIVAVGTTTSRALESFGQSGQLSDWTEIFIYPPYEFKLVDSMITNFHLPKSTLIMLVSALAGREKVMRAYQEAIQEKYRFYSYGDAMMIV</sequence>
<evidence type="ECO:0000256" key="2">
    <source>
        <dbReference type="ARBA" id="ARBA00004691"/>
    </source>
</evidence>
<keyword evidence="5 13" id="KW-0808">Transferase</keyword>
<dbReference type="Pfam" id="PF02547">
    <property type="entry name" value="Queuosine_synth"/>
    <property type="match status" value="1"/>
</dbReference>
<dbReference type="SUPFAM" id="SSF111337">
    <property type="entry name" value="QueA-like"/>
    <property type="match status" value="1"/>
</dbReference>
<gene>
    <name evidence="13" type="primary">queA</name>
    <name evidence="14" type="ORF">A2024_10745</name>
</gene>
<dbReference type="InterPro" id="IPR042119">
    <property type="entry name" value="QueA_dom2"/>
</dbReference>
<dbReference type="GO" id="GO:0051075">
    <property type="term" value="F:S-adenosylmethionine:tRNA ribosyltransferase-isomerase activity"/>
    <property type="evidence" value="ECO:0007669"/>
    <property type="project" value="UniProtKB-EC"/>
</dbReference>
<comment type="function">
    <text evidence="13">Transfers and isomerizes the ribose moiety from AdoMet to the 7-aminomethyl group of 7-deazaguanine (preQ1-tRNA) to give epoxyqueuosine (oQ-tRNA).</text>
</comment>
<evidence type="ECO:0000256" key="1">
    <source>
        <dbReference type="ARBA" id="ARBA00004496"/>
    </source>
</evidence>
<dbReference type="Gene3D" id="2.40.10.240">
    <property type="entry name" value="QueA-like"/>
    <property type="match status" value="1"/>
</dbReference>
<organism evidence="14 15">
    <name type="scientific">Candidatus Edwardsbacteria bacterium GWF2_54_11</name>
    <dbReference type="NCBI Taxonomy" id="1817851"/>
    <lineage>
        <taxon>Bacteria</taxon>
        <taxon>Candidatus Edwardsiibacteriota</taxon>
    </lineage>
</organism>
<evidence type="ECO:0000256" key="3">
    <source>
        <dbReference type="ARBA" id="ARBA00011245"/>
    </source>
</evidence>
<evidence type="ECO:0000256" key="11">
    <source>
        <dbReference type="ARBA" id="ARBA00069325"/>
    </source>
</evidence>
<accession>A0A1F5RHH4</accession>
<dbReference type="EMBL" id="MFFM01000011">
    <property type="protein sequence ID" value="OGF13925.1"/>
    <property type="molecule type" value="Genomic_DNA"/>
</dbReference>
<evidence type="ECO:0000256" key="5">
    <source>
        <dbReference type="ARBA" id="ARBA00022679"/>
    </source>
</evidence>
<dbReference type="NCBIfam" id="TIGR00113">
    <property type="entry name" value="queA"/>
    <property type="match status" value="1"/>
</dbReference>
<evidence type="ECO:0000256" key="9">
    <source>
        <dbReference type="ARBA" id="ARBA00061210"/>
    </source>
</evidence>
<evidence type="ECO:0000256" key="4">
    <source>
        <dbReference type="ARBA" id="ARBA00022490"/>
    </source>
</evidence>
<evidence type="ECO:0000256" key="10">
    <source>
        <dbReference type="ARBA" id="ARBA00066503"/>
    </source>
</evidence>
<comment type="subcellular location">
    <subcellularLocation>
        <location evidence="1 13">Cytoplasm</location>
    </subcellularLocation>
</comment>
<dbReference type="PANTHER" id="PTHR30307:SF0">
    <property type="entry name" value="S-ADENOSYLMETHIONINE:TRNA RIBOSYLTRANSFERASE-ISOMERASE"/>
    <property type="match status" value="1"/>
</dbReference>
<comment type="catalytic activity">
    <reaction evidence="8 13">
        <text>7-aminomethyl-7-carbaguanosine(34) in tRNA + S-adenosyl-L-methionine = epoxyqueuosine(34) in tRNA + adenine + L-methionine + 2 H(+)</text>
        <dbReference type="Rhea" id="RHEA:32155"/>
        <dbReference type="Rhea" id="RHEA-COMP:10342"/>
        <dbReference type="Rhea" id="RHEA-COMP:18582"/>
        <dbReference type="ChEBI" id="CHEBI:15378"/>
        <dbReference type="ChEBI" id="CHEBI:16708"/>
        <dbReference type="ChEBI" id="CHEBI:57844"/>
        <dbReference type="ChEBI" id="CHEBI:59789"/>
        <dbReference type="ChEBI" id="CHEBI:82833"/>
        <dbReference type="ChEBI" id="CHEBI:194443"/>
        <dbReference type="EC" id="2.4.99.17"/>
    </reaction>
</comment>
<dbReference type="EC" id="2.4.99.17" evidence="10 13"/>
<dbReference type="Gene3D" id="3.40.1780.10">
    <property type="entry name" value="QueA-like"/>
    <property type="match status" value="1"/>
</dbReference>
<evidence type="ECO:0000313" key="14">
    <source>
        <dbReference type="EMBL" id="OGF13925.1"/>
    </source>
</evidence>
<dbReference type="InterPro" id="IPR042118">
    <property type="entry name" value="QueA_dom1"/>
</dbReference>
<keyword evidence="7 13" id="KW-0671">Queuosine biosynthesis</keyword>
<reference evidence="14 15" key="1">
    <citation type="journal article" date="2016" name="Nat. Commun.">
        <title>Thousands of microbial genomes shed light on interconnected biogeochemical processes in an aquifer system.</title>
        <authorList>
            <person name="Anantharaman K."/>
            <person name="Brown C.T."/>
            <person name="Hug L.A."/>
            <person name="Sharon I."/>
            <person name="Castelle C.J."/>
            <person name="Probst A.J."/>
            <person name="Thomas B.C."/>
            <person name="Singh A."/>
            <person name="Wilkins M.J."/>
            <person name="Karaoz U."/>
            <person name="Brodie E.L."/>
            <person name="Williams K.H."/>
            <person name="Hubbard S.S."/>
            <person name="Banfield J.F."/>
        </authorList>
    </citation>
    <scope>NUCLEOTIDE SEQUENCE [LARGE SCALE GENOMIC DNA]</scope>
</reference>
<proteinExistence type="inferred from homology"/>
<dbReference type="InterPro" id="IPR036100">
    <property type="entry name" value="QueA_sf"/>
</dbReference>
<evidence type="ECO:0000256" key="13">
    <source>
        <dbReference type="HAMAP-Rule" id="MF_00113"/>
    </source>
</evidence>
<protein>
    <recommendedName>
        <fullName evidence="11 13">S-adenosylmethionine:tRNA ribosyltransferase-isomerase</fullName>
        <ecNumber evidence="10 13">2.4.99.17</ecNumber>
    </recommendedName>
    <alternativeName>
        <fullName evidence="12 13">Queuosine biosynthesis protein QueA</fullName>
    </alternativeName>
</protein>
<evidence type="ECO:0000256" key="7">
    <source>
        <dbReference type="ARBA" id="ARBA00022785"/>
    </source>
</evidence>
<keyword evidence="4 13" id="KW-0963">Cytoplasm</keyword>
<dbReference type="Proteomes" id="UP000177230">
    <property type="component" value="Unassembled WGS sequence"/>
</dbReference>
<keyword evidence="14" id="KW-0413">Isomerase</keyword>
<comment type="pathway">
    <text evidence="2 13">tRNA modification; tRNA-queuosine biosynthesis.</text>
</comment>
<comment type="subunit">
    <text evidence="3 13">Monomer.</text>
</comment>
<dbReference type="FunFam" id="3.40.1780.10:FF:000001">
    <property type="entry name" value="S-adenosylmethionine:tRNA ribosyltransferase-isomerase"/>
    <property type="match status" value="1"/>
</dbReference>
<evidence type="ECO:0000256" key="8">
    <source>
        <dbReference type="ARBA" id="ARBA00052751"/>
    </source>
</evidence>
<dbReference type="InterPro" id="IPR003699">
    <property type="entry name" value="QueA"/>
</dbReference>